<dbReference type="Pfam" id="PF01022">
    <property type="entry name" value="HTH_5"/>
    <property type="match status" value="1"/>
</dbReference>
<dbReference type="PANTHER" id="PTHR43132:SF2">
    <property type="entry name" value="ARSENICAL RESISTANCE OPERON REPRESSOR ARSR-RELATED"/>
    <property type="match status" value="1"/>
</dbReference>
<evidence type="ECO:0000259" key="4">
    <source>
        <dbReference type="PROSITE" id="PS50987"/>
    </source>
</evidence>
<evidence type="ECO:0000256" key="3">
    <source>
        <dbReference type="ARBA" id="ARBA00023163"/>
    </source>
</evidence>
<dbReference type="GO" id="GO:0003700">
    <property type="term" value="F:DNA-binding transcription factor activity"/>
    <property type="evidence" value="ECO:0007669"/>
    <property type="project" value="InterPro"/>
</dbReference>
<reference evidence="5 6" key="1">
    <citation type="submission" date="2020-08" db="EMBL/GenBank/DDBJ databases">
        <title>Genomic Encyclopedia of Type Strains, Phase IV (KMG-IV): sequencing the most valuable type-strain genomes for metagenomic binning, comparative biology and taxonomic classification.</title>
        <authorList>
            <person name="Goeker M."/>
        </authorList>
    </citation>
    <scope>NUCLEOTIDE SEQUENCE [LARGE SCALE GENOMIC DNA]</scope>
    <source>
        <strain evidence="5 6">DSM 21458</strain>
    </source>
</reference>
<feature type="domain" description="HTH arsR-type" evidence="4">
    <location>
        <begin position="7"/>
        <end position="101"/>
    </location>
</feature>
<dbReference type="InterPro" id="IPR011991">
    <property type="entry name" value="ArsR-like_HTH"/>
</dbReference>
<dbReference type="RefSeq" id="WP_183987638.1">
    <property type="nucleotide sequence ID" value="NZ_JACHHG010000008.1"/>
</dbReference>
<dbReference type="InterPro" id="IPR036388">
    <property type="entry name" value="WH-like_DNA-bd_sf"/>
</dbReference>
<sequence length="114" mass="12247">MTSPVTPALSPLELKAKFFKGFSDRTRLHLLEALAEAPRQVGELVALSGLSQPNVSNHLACLRDCGLVTTERQGRTVTYQLSDPRIAVLLGLATELLHGAARGVEACTRPELNA</sequence>
<proteinExistence type="predicted"/>
<organism evidence="5 6">
    <name type="scientific">Deinobacterium chartae</name>
    <dbReference type="NCBI Taxonomy" id="521158"/>
    <lineage>
        <taxon>Bacteria</taxon>
        <taxon>Thermotogati</taxon>
        <taxon>Deinococcota</taxon>
        <taxon>Deinococci</taxon>
        <taxon>Deinococcales</taxon>
        <taxon>Deinococcaceae</taxon>
        <taxon>Deinobacterium</taxon>
    </lineage>
</organism>
<dbReference type="CDD" id="cd00090">
    <property type="entry name" value="HTH_ARSR"/>
    <property type="match status" value="1"/>
</dbReference>
<evidence type="ECO:0000256" key="2">
    <source>
        <dbReference type="ARBA" id="ARBA00023125"/>
    </source>
</evidence>
<keyword evidence="2 5" id="KW-0238">DNA-binding</keyword>
<dbReference type="InterPro" id="IPR001845">
    <property type="entry name" value="HTH_ArsR_DNA-bd_dom"/>
</dbReference>
<dbReference type="AlphaFoldDB" id="A0A841HZR0"/>
<keyword evidence="6" id="KW-1185">Reference proteome</keyword>
<dbReference type="SUPFAM" id="SSF46785">
    <property type="entry name" value="Winged helix' DNA-binding domain"/>
    <property type="match status" value="1"/>
</dbReference>
<dbReference type="PANTHER" id="PTHR43132">
    <property type="entry name" value="ARSENICAL RESISTANCE OPERON REPRESSOR ARSR-RELATED"/>
    <property type="match status" value="1"/>
</dbReference>
<dbReference type="PROSITE" id="PS50987">
    <property type="entry name" value="HTH_ARSR_2"/>
    <property type="match status" value="1"/>
</dbReference>
<evidence type="ECO:0000256" key="1">
    <source>
        <dbReference type="ARBA" id="ARBA00023015"/>
    </source>
</evidence>
<comment type="caution">
    <text evidence="5">The sequence shown here is derived from an EMBL/GenBank/DDBJ whole genome shotgun (WGS) entry which is preliminary data.</text>
</comment>
<dbReference type="EMBL" id="JACHHG010000008">
    <property type="protein sequence ID" value="MBB6098887.1"/>
    <property type="molecule type" value="Genomic_DNA"/>
</dbReference>
<keyword evidence="1" id="KW-0805">Transcription regulation</keyword>
<dbReference type="InterPro" id="IPR036390">
    <property type="entry name" value="WH_DNA-bd_sf"/>
</dbReference>
<dbReference type="Proteomes" id="UP000569951">
    <property type="component" value="Unassembled WGS sequence"/>
</dbReference>
<dbReference type="NCBIfam" id="NF033788">
    <property type="entry name" value="HTH_metalloreg"/>
    <property type="match status" value="1"/>
</dbReference>
<keyword evidence="3" id="KW-0804">Transcription</keyword>
<dbReference type="InterPro" id="IPR051011">
    <property type="entry name" value="Metal_resp_trans_reg"/>
</dbReference>
<dbReference type="PRINTS" id="PR00778">
    <property type="entry name" value="HTHARSR"/>
</dbReference>
<evidence type="ECO:0000313" key="5">
    <source>
        <dbReference type="EMBL" id="MBB6098887.1"/>
    </source>
</evidence>
<dbReference type="GO" id="GO:0003677">
    <property type="term" value="F:DNA binding"/>
    <property type="evidence" value="ECO:0007669"/>
    <property type="project" value="UniProtKB-KW"/>
</dbReference>
<dbReference type="SMART" id="SM00418">
    <property type="entry name" value="HTH_ARSR"/>
    <property type="match status" value="1"/>
</dbReference>
<gene>
    <name evidence="5" type="ORF">HNR42_002322</name>
</gene>
<accession>A0A841HZR0</accession>
<name>A0A841HZR0_9DEIO</name>
<dbReference type="Gene3D" id="1.10.10.10">
    <property type="entry name" value="Winged helix-like DNA-binding domain superfamily/Winged helix DNA-binding domain"/>
    <property type="match status" value="1"/>
</dbReference>
<protein>
    <submittedName>
        <fullName evidence="5">DNA-binding transcriptional ArsR family regulator</fullName>
    </submittedName>
</protein>
<evidence type="ECO:0000313" key="6">
    <source>
        <dbReference type="Proteomes" id="UP000569951"/>
    </source>
</evidence>